<accession>A0AAX4HJT7</accession>
<gene>
    <name evidence="1" type="ORF">SOO65_12275</name>
</gene>
<sequence length="134" mass="15600">MRLTEFVVVVMAALLFLIPTMRQENRPMERQEQEEAPMEQVLEESNTFKITYEVQKPEEESLADIIWMKRAAEVAKDEGIPYFNVLEQHTTKRFVDSYNMELSVVEGVIQLDKDPMRAEFDANEIESLVLTDSP</sequence>
<evidence type="ECO:0000313" key="2">
    <source>
        <dbReference type="Proteomes" id="UP001324634"/>
    </source>
</evidence>
<reference evidence="1 2" key="1">
    <citation type="submission" date="2023-11" db="EMBL/GenBank/DDBJ databases">
        <title>Peredibacter starrii A3.12.</title>
        <authorList>
            <person name="Mitchell R.J."/>
        </authorList>
    </citation>
    <scope>NUCLEOTIDE SEQUENCE [LARGE SCALE GENOMIC DNA]</scope>
    <source>
        <strain evidence="1 2">A3.12</strain>
    </source>
</reference>
<proteinExistence type="predicted"/>
<keyword evidence="2" id="KW-1185">Reference proteome</keyword>
<dbReference type="AlphaFoldDB" id="A0AAX4HJT7"/>
<organism evidence="1 2">
    <name type="scientific">Peredibacter starrii</name>
    <dbReference type="NCBI Taxonomy" id="28202"/>
    <lineage>
        <taxon>Bacteria</taxon>
        <taxon>Pseudomonadati</taxon>
        <taxon>Bdellovibrionota</taxon>
        <taxon>Bacteriovoracia</taxon>
        <taxon>Bacteriovoracales</taxon>
        <taxon>Bacteriovoracaceae</taxon>
        <taxon>Peredibacter</taxon>
    </lineage>
</organism>
<dbReference type="EMBL" id="CP139487">
    <property type="protein sequence ID" value="WPU63465.1"/>
    <property type="molecule type" value="Genomic_DNA"/>
</dbReference>
<evidence type="ECO:0000313" key="1">
    <source>
        <dbReference type="EMBL" id="WPU63465.1"/>
    </source>
</evidence>
<protein>
    <recommendedName>
        <fullName evidence="3">Inhibitor I9 domain-containing protein</fullName>
    </recommendedName>
</protein>
<dbReference type="RefSeq" id="WP_321390218.1">
    <property type="nucleotide sequence ID" value="NZ_CP139487.1"/>
</dbReference>
<name>A0AAX4HJT7_9BACT</name>
<evidence type="ECO:0008006" key="3">
    <source>
        <dbReference type="Google" id="ProtNLM"/>
    </source>
</evidence>
<dbReference type="KEGG" id="psti:SOO65_12275"/>
<dbReference type="Proteomes" id="UP001324634">
    <property type="component" value="Chromosome"/>
</dbReference>